<organism evidence="1">
    <name type="scientific">Lygus hesperus</name>
    <name type="common">Western plant bug</name>
    <dbReference type="NCBI Taxonomy" id="30085"/>
    <lineage>
        <taxon>Eukaryota</taxon>
        <taxon>Metazoa</taxon>
        <taxon>Ecdysozoa</taxon>
        <taxon>Arthropoda</taxon>
        <taxon>Hexapoda</taxon>
        <taxon>Insecta</taxon>
        <taxon>Pterygota</taxon>
        <taxon>Neoptera</taxon>
        <taxon>Paraneoptera</taxon>
        <taxon>Hemiptera</taxon>
        <taxon>Heteroptera</taxon>
        <taxon>Panheteroptera</taxon>
        <taxon>Cimicomorpha</taxon>
        <taxon>Miridae</taxon>
        <taxon>Mirini</taxon>
        <taxon>Lygus</taxon>
    </lineage>
</organism>
<dbReference type="AlphaFoldDB" id="A0A146M026"/>
<dbReference type="EMBL" id="GDHC01006669">
    <property type="protein sequence ID" value="JAQ11960.1"/>
    <property type="molecule type" value="Transcribed_RNA"/>
</dbReference>
<accession>A0A146M026</accession>
<reference evidence="1" key="1">
    <citation type="journal article" date="2016" name="Gigascience">
        <title>De novo construction of an expanded transcriptome assembly for the western tarnished plant bug, Lygus hesperus.</title>
        <authorList>
            <person name="Tassone E.E."/>
            <person name="Geib S.M."/>
            <person name="Hall B."/>
            <person name="Fabrick J.A."/>
            <person name="Brent C.S."/>
            <person name="Hull J.J."/>
        </authorList>
    </citation>
    <scope>NUCLEOTIDE SEQUENCE</scope>
</reference>
<protein>
    <submittedName>
        <fullName evidence="1">Uncharacterized protein</fullName>
    </submittedName>
</protein>
<name>A0A146M026_LYGHE</name>
<evidence type="ECO:0000313" key="1">
    <source>
        <dbReference type="EMBL" id="JAQ11960.1"/>
    </source>
</evidence>
<sequence length="120" mass="13739">MVGLLLSWMHCSKMLLVPSSHLHENSITLILLYKTSPGESLLTVLRLFDDSSPINMMPKYDKCGKVYYSQRRERARFNGYAAKITKMTTSPVVSMSEAFEMAKKGEKSVREKTNEADWEK</sequence>
<proteinExistence type="predicted"/>
<gene>
    <name evidence="1" type="ORF">g.42695</name>
</gene>